<protein>
    <submittedName>
        <fullName evidence="2 3">Ribonuclease P protein subunit p38-like</fullName>
    </submittedName>
</protein>
<dbReference type="RefSeq" id="XP_013793993.1">
    <property type="nucleotide sequence ID" value="XM_013938539.2"/>
</dbReference>
<dbReference type="PANTHER" id="PTHR46948">
    <property type="entry name" value="RIBONUCLEASE P PROTEIN SUBUNIT P38"/>
    <property type="match status" value="1"/>
</dbReference>
<dbReference type="Gene3D" id="3.30.1330.30">
    <property type="match status" value="1"/>
</dbReference>
<reference evidence="2 3" key="1">
    <citation type="submission" date="2025-05" db="UniProtKB">
        <authorList>
            <consortium name="RefSeq"/>
        </authorList>
    </citation>
    <scope>IDENTIFICATION</scope>
    <source>
        <tissue evidence="2 3">Muscle</tissue>
    </source>
</reference>
<dbReference type="SUPFAM" id="SSF55315">
    <property type="entry name" value="L30e-like"/>
    <property type="match status" value="1"/>
</dbReference>
<dbReference type="RefSeq" id="XP_022237257.1">
    <property type="nucleotide sequence ID" value="XM_022381549.1"/>
</dbReference>
<proteinExistence type="predicted"/>
<accession>A0ABM1S0V2</accession>
<evidence type="ECO:0000313" key="2">
    <source>
        <dbReference type="RefSeq" id="XP_013793993.1"/>
    </source>
</evidence>
<evidence type="ECO:0000313" key="3">
    <source>
        <dbReference type="RefSeq" id="XP_022237256.1"/>
    </source>
</evidence>
<dbReference type="Proteomes" id="UP000694941">
    <property type="component" value="Unplaced"/>
</dbReference>
<dbReference type="InterPro" id="IPR029064">
    <property type="entry name" value="Ribosomal_eL30-like_sf"/>
</dbReference>
<keyword evidence="1" id="KW-1185">Reference proteome</keyword>
<evidence type="ECO:0000313" key="1">
    <source>
        <dbReference type="Proteomes" id="UP000694941"/>
    </source>
</evidence>
<sequence>MGRGKKRLRNQDTKKTVQKLFLESPFSIKWPKIPVEDEIIIMNAIEKVISEHPEVKLIDKPAQGSRIVVTDPGRSMRSELVFGVNAVTRATEKNDLVAVLVTNAVKPPQLSWHLVPLCASRGIPVICLKELNTSVSKLFNIHSLVTLGLKTCVQKEESIFRDVYELIKQKAPPVVLPFNQLYEEIIPVEKMETDCSLLAKTASEDPEKTKHVFNTSSAQSDIVTPAFLPLSSNEDSALTFLTDNKWFFTCEVPPEVDNLSIRVISHGEIENVLHREKGQEQCLENLMNTAKKKIFFPTKLKYAVSSGKVKIKKKIKNK</sequence>
<dbReference type="InterPro" id="IPR042848">
    <property type="entry name" value="Rpp38"/>
</dbReference>
<evidence type="ECO:0000313" key="4">
    <source>
        <dbReference type="RefSeq" id="XP_022237257.1"/>
    </source>
</evidence>
<name>A0ABM1S0V2_LIMPO</name>
<dbReference type="PANTHER" id="PTHR46948:SF1">
    <property type="entry name" value="RIBONUCLEASE P PROTEIN SUBUNIT P38"/>
    <property type="match status" value="1"/>
</dbReference>
<organism evidence="1 4">
    <name type="scientific">Limulus polyphemus</name>
    <name type="common">Atlantic horseshoe crab</name>
    <dbReference type="NCBI Taxonomy" id="6850"/>
    <lineage>
        <taxon>Eukaryota</taxon>
        <taxon>Metazoa</taxon>
        <taxon>Ecdysozoa</taxon>
        <taxon>Arthropoda</taxon>
        <taxon>Chelicerata</taxon>
        <taxon>Merostomata</taxon>
        <taxon>Xiphosura</taxon>
        <taxon>Limulidae</taxon>
        <taxon>Limulus</taxon>
    </lineage>
</organism>
<gene>
    <name evidence="2 3 4" type="primary">LOC106478033</name>
</gene>
<dbReference type="RefSeq" id="XP_022237256.1">
    <property type="nucleotide sequence ID" value="XM_022381548.1"/>
</dbReference>
<dbReference type="GeneID" id="106478033"/>